<comment type="similarity">
    <text evidence="2 4">Belongs to the pyridoxal phosphate-binding protein YggS/PROSC family.</text>
</comment>
<dbReference type="Pfam" id="PF01168">
    <property type="entry name" value="Ala_racemase_N"/>
    <property type="match status" value="1"/>
</dbReference>
<dbReference type="PROSITE" id="PS01211">
    <property type="entry name" value="UPF0001"/>
    <property type="match status" value="1"/>
</dbReference>
<dbReference type="PANTHER" id="PTHR10146">
    <property type="entry name" value="PROLINE SYNTHETASE CO-TRANSCRIBED BACTERIAL HOMOLOG PROTEIN"/>
    <property type="match status" value="1"/>
</dbReference>
<dbReference type="RefSeq" id="WP_014019011.1">
    <property type="nucleotide sequence ID" value="NC_015914.1"/>
</dbReference>
<accession>G0J4P9</accession>
<comment type="cofactor">
    <cofactor evidence="3">
        <name>pyridoxal 5'-phosphate</name>
        <dbReference type="ChEBI" id="CHEBI:597326"/>
    </cofactor>
</comment>
<dbReference type="AlphaFoldDB" id="G0J4P9"/>
<dbReference type="PANTHER" id="PTHR10146:SF14">
    <property type="entry name" value="PYRIDOXAL PHOSPHATE HOMEOSTASIS PROTEIN"/>
    <property type="match status" value="1"/>
</dbReference>
<dbReference type="eggNOG" id="COG0325">
    <property type="taxonomic scope" value="Bacteria"/>
</dbReference>
<dbReference type="STRING" id="880070.Cycma_0942"/>
<sequence length="227" mass="25843">MQATDISKNLKKIRDTFLNQDCLLVAVSKTKPISAIQEAYDAGIRDFGENKVQEIIEKAPALPQDIKWHMIGHLQRNKVKFIVPFIYLIHSVDSLRLLKQINKEAEKINKTIHCLLQVHIAKEGTKFGWNKEELNEFLLGDEIKSMHNIRIKGLMGMATNTENTEIITEEFRTLKVLFEALKAQPLPEIVDMKEISMGMSGDYLLAQQEGSTMVRIGSAIFGSRNYN</sequence>
<dbReference type="FunFam" id="3.20.20.10:FF:000018">
    <property type="entry name" value="Pyridoxal phosphate homeostasis protein"/>
    <property type="match status" value="1"/>
</dbReference>
<evidence type="ECO:0000259" key="5">
    <source>
        <dbReference type="Pfam" id="PF01168"/>
    </source>
</evidence>
<evidence type="ECO:0000313" key="6">
    <source>
        <dbReference type="EMBL" id="AEL24714.1"/>
    </source>
</evidence>
<feature type="domain" description="Alanine racemase N-terminal" evidence="5">
    <location>
        <begin position="6"/>
        <end position="224"/>
    </location>
</feature>
<keyword evidence="7" id="KW-1185">Reference proteome</keyword>
<reference evidence="7" key="1">
    <citation type="submission" date="2011-07" db="EMBL/GenBank/DDBJ databases">
        <title>The complete genome of Cyclobacterium marinum DSM 745.</title>
        <authorList>
            <person name="Lucas S."/>
            <person name="Han J."/>
            <person name="Lapidus A."/>
            <person name="Bruce D."/>
            <person name="Goodwin L."/>
            <person name="Pitluck S."/>
            <person name="Peters L."/>
            <person name="Kyrpides N."/>
            <person name="Mavromatis K."/>
            <person name="Ivanova N."/>
            <person name="Ovchinnikova G."/>
            <person name="Chertkov O."/>
            <person name="Detter J.C."/>
            <person name="Tapia R."/>
            <person name="Han C."/>
            <person name="Land M."/>
            <person name="Hauser L."/>
            <person name="Markowitz V."/>
            <person name="Cheng J.-F."/>
            <person name="Hugenholtz P."/>
            <person name="Woyke T."/>
            <person name="Wu D."/>
            <person name="Tindall B."/>
            <person name="Schuetze A."/>
            <person name="Brambilla E."/>
            <person name="Klenk H.-P."/>
            <person name="Eisen J.A."/>
        </authorList>
    </citation>
    <scope>NUCLEOTIDE SEQUENCE [LARGE SCALE GENOMIC DNA]</scope>
    <source>
        <strain evidence="7">ATCC 25205 / DSM 745 / LMG 13164 / NCIMB 1802</strain>
    </source>
</reference>
<evidence type="ECO:0000256" key="2">
    <source>
        <dbReference type="HAMAP-Rule" id="MF_02087"/>
    </source>
</evidence>
<evidence type="ECO:0000256" key="3">
    <source>
        <dbReference type="PIRSR" id="PIRSR004848-1"/>
    </source>
</evidence>
<dbReference type="SUPFAM" id="SSF51419">
    <property type="entry name" value="PLP-binding barrel"/>
    <property type="match status" value="1"/>
</dbReference>
<proteinExistence type="inferred from homology"/>
<dbReference type="HOGENOM" id="CLU_059988_1_3_10"/>
<dbReference type="InterPro" id="IPR001608">
    <property type="entry name" value="Ala_racemase_N"/>
</dbReference>
<dbReference type="HAMAP" id="MF_02087">
    <property type="entry name" value="PLP_homeostasis"/>
    <property type="match status" value="1"/>
</dbReference>
<dbReference type="EMBL" id="CP002955">
    <property type="protein sequence ID" value="AEL24714.1"/>
    <property type="molecule type" value="Genomic_DNA"/>
</dbReference>
<evidence type="ECO:0000256" key="4">
    <source>
        <dbReference type="RuleBase" id="RU004514"/>
    </source>
</evidence>
<dbReference type="PIRSF" id="PIRSF004848">
    <property type="entry name" value="YBL036c_PLPDEIII"/>
    <property type="match status" value="1"/>
</dbReference>
<dbReference type="InterPro" id="IPR029066">
    <property type="entry name" value="PLP-binding_barrel"/>
</dbReference>
<dbReference type="InterPro" id="IPR011078">
    <property type="entry name" value="PyrdxlP_homeostasis"/>
</dbReference>
<dbReference type="Proteomes" id="UP000001635">
    <property type="component" value="Chromosome"/>
</dbReference>
<protein>
    <recommendedName>
        <fullName evidence="2">Pyridoxal phosphate homeostasis protein</fullName>
        <shortName evidence="2">PLP homeostasis protein</shortName>
    </recommendedName>
</protein>
<evidence type="ECO:0000256" key="1">
    <source>
        <dbReference type="ARBA" id="ARBA00022898"/>
    </source>
</evidence>
<dbReference type="KEGG" id="cmr:Cycma_0942"/>
<dbReference type="Gene3D" id="3.20.20.10">
    <property type="entry name" value="Alanine racemase"/>
    <property type="match status" value="1"/>
</dbReference>
<keyword evidence="1 2" id="KW-0663">Pyridoxal phosphate</keyword>
<dbReference type="NCBIfam" id="TIGR00044">
    <property type="entry name" value="YggS family pyridoxal phosphate-dependent enzyme"/>
    <property type="match status" value="1"/>
</dbReference>
<gene>
    <name evidence="6" type="ordered locus">Cycma_0942</name>
</gene>
<dbReference type="GO" id="GO:0030170">
    <property type="term" value="F:pyridoxal phosphate binding"/>
    <property type="evidence" value="ECO:0007669"/>
    <property type="project" value="UniProtKB-UniRule"/>
</dbReference>
<comment type="function">
    <text evidence="2">Pyridoxal 5'-phosphate (PLP)-binding protein, which is involved in PLP homeostasis.</text>
</comment>
<dbReference type="CDD" id="cd00635">
    <property type="entry name" value="PLPDE_III_YBL036c_like"/>
    <property type="match status" value="1"/>
</dbReference>
<feature type="modified residue" description="N6-(pyridoxal phosphate)lysine" evidence="2 3">
    <location>
        <position position="29"/>
    </location>
</feature>
<name>G0J4P9_CYCMS</name>
<evidence type="ECO:0000313" key="7">
    <source>
        <dbReference type="Proteomes" id="UP000001635"/>
    </source>
</evidence>
<dbReference type="OrthoDB" id="9804072at2"/>
<organism evidence="6 7">
    <name type="scientific">Cyclobacterium marinum (strain ATCC 25205 / DSM 745 / LMG 13164 / NCIMB 1802)</name>
    <name type="common">Flectobacillus marinus</name>
    <dbReference type="NCBI Taxonomy" id="880070"/>
    <lineage>
        <taxon>Bacteria</taxon>
        <taxon>Pseudomonadati</taxon>
        <taxon>Bacteroidota</taxon>
        <taxon>Cytophagia</taxon>
        <taxon>Cytophagales</taxon>
        <taxon>Cyclobacteriaceae</taxon>
        <taxon>Cyclobacterium</taxon>
    </lineage>
</organism>